<dbReference type="Proteomes" id="UP000434172">
    <property type="component" value="Unassembled WGS sequence"/>
</dbReference>
<name>A0A8H3ZWF3_9PEZI</name>
<keyword evidence="3" id="KW-1185">Reference proteome</keyword>
<sequence>MASPDFDIRTQADFLADLPIYEDEKPYYLHASDAAGDRLDQVKITNVQWDTRPVTVRSMRDNPDIGLNKSGFTFWKHKSNYLPHQGMSEEMVSKYRTEGEDLLRSAFNAELVRCYDFKMRKNAPMTLEKFDPQDPLLVEQAAVGAHDITLDTVPRLVKPLLDEEQLLTFFKPGYRFRLVNSVEPEDLVATDRVYPGRHQEIYHLKYNTQQRWYWLPKQRRDEPLLFLTYDSKSGTNARYCPHVSVHNPLASPNAPPRESVETRNLIITKLDSSED</sequence>
<dbReference type="NCBIfam" id="NF041278">
    <property type="entry name" value="CmcJ_NvfI_EfuI"/>
    <property type="match status" value="1"/>
</dbReference>
<dbReference type="InterPro" id="IPR044053">
    <property type="entry name" value="AsaB-like"/>
</dbReference>
<accession>A0A8H3ZWF3</accession>
<organism evidence="2 3">
    <name type="scientific">Colletotrichum asianum</name>
    <dbReference type="NCBI Taxonomy" id="702518"/>
    <lineage>
        <taxon>Eukaryota</taxon>
        <taxon>Fungi</taxon>
        <taxon>Dikarya</taxon>
        <taxon>Ascomycota</taxon>
        <taxon>Pezizomycotina</taxon>
        <taxon>Sordariomycetes</taxon>
        <taxon>Hypocreomycetidae</taxon>
        <taxon>Glomerellales</taxon>
        <taxon>Glomerellaceae</taxon>
        <taxon>Colletotrichum</taxon>
        <taxon>Colletotrichum gloeosporioides species complex</taxon>
    </lineage>
</organism>
<proteinExistence type="inferred from homology"/>
<comment type="similarity">
    <text evidence="1">Belongs to the asaB hydroxylase/desaturase family.</text>
</comment>
<dbReference type="AlphaFoldDB" id="A0A8H3ZWF3"/>
<evidence type="ECO:0000313" key="3">
    <source>
        <dbReference type="Proteomes" id="UP000434172"/>
    </source>
</evidence>
<evidence type="ECO:0008006" key="4">
    <source>
        <dbReference type="Google" id="ProtNLM"/>
    </source>
</evidence>
<comment type="caution">
    <text evidence="2">The sequence shown here is derived from an EMBL/GenBank/DDBJ whole genome shotgun (WGS) entry which is preliminary data.</text>
</comment>
<evidence type="ECO:0000313" key="2">
    <source>
        <dbReference type="EMBL" id="KAF0329891.1"/>
    </source>
</evidence>
<dbReference type="EMBL" id="WOWK01000009">
    <property type="protein sequence ID" value="KAF0329891.1"/>
    <property type="molecule type" value="Genomic_DNA"/>
</dbReference>
<dbReference type="OrthoDB" id="412788at2759"/>
<dbReference type="PANTHER" id="PTHR34598:SF3">
    <property type="entry name" value="OXIDOREDUCTASE AN1597"/>
    <property type="match status" value="1"/>
</dbReference>
<dbReference type="PANTHER" id="PTHR34598">
    <property type="entry name" value="BLL6449 PROTEIN"/>
    <property type="match status" value="1"/>
</dbReference>
<protein>
    <recommendedName>
        <fullName evidence="4">Methyltransferase</fullName>
    </recommendedName>
</protein>
<evidence type="ECO:0000256" key="1">
    <source>
        <dbReference type="ARBA" id="ARBA00023604"/>
    </source>
</evidence>
<gene>
    <name evidence="2" type="ORF">GQ607_002658</name>
</gene>
<reference evidence="2 3" key="1">
    <citation type="submission" date="2019-12" db="EMBL/GenBank/DDBJ databases">
        <title>A genome sequence resource for the geographically widespread anthracnose pathogen Colletotrichum asianum.</title>
        <authorList>
            <person name="Meng Y."/>
        </authorList>
    </citation>
    <scope>NUCLEOTIDE SEQUENCE [LARGE SCALE GENOMIC DNA]</scope>
    <source>
        <strain evidence="2 3">ICMP 18580</strain>
    </source>
</reference>
<dbReference type="GO" id="GO:0016491">
    <property type="term" value="F:oxidoreductase activity"/>
    <property type="evidence" value="ECO:0007669"/>
    <property type="project" value="InterPro"/>
</dbReference>